<name>A0ABV7XKH8_9GAMM</name>
<accession>A0ABV7XKH8</accession>
<protein>
    <submittedName>
        <fullName evidence="2">ParA family protein</fullName>
    </submittedName>
</protein>
<proteinExistence type="predicted"/>
<evidence type="ECO:0000259" key="1">
    <source>
        <dbReference type="Pfam" id="PF13614"/>
    </source>
</evidence>
<dbReference type="InterPro" id="IPR027417">
    <property type="entry name" value="P-loop_NTPase"/>
</dbReference>
<dbReference type="SUPFAM" id="SSF52540">
    <property type="entry name" value="P-loop containing nucleoside triphosphate hydrolases"/>
    <property type="match status" value="1"/>
</dbReference>
<dbReference type="EMBL" id="JBHRYA010000003">
    <property type="protein sequence ID" value="MFC3715847.1"/>
    <property type="molecule type" value="Genomic_DNA"/>
</dbReference>
<comment type="caution">
    <text evidence="2">The sequence shown here is derived from an EMBL/GenBank/DDBJ whole genome shotgun (WGS) entry which is preliminary data.</text>
</comment>
<dbReference type="Pfam" id="PF13614">
    <property type="entry name" value="AAA_31"/>
    <property type="match status" value="1"/>
</dbReference>
<evidence type="ECO:0000313" key="2">
    <source>
        <dbReference type="EMBL" id="MFC3715847.1"/>
    </source>
</evidence>
<sequence>MINLKGGVGKTTLAVGMACELAKNYDVLLVDIDPQFNATQWIVPAETYLDWIENKKTVFDIFQPSEGDTLAARRRNAASLSNAVITVTPGGYDLDIVPSTLDLIKLDHAPRGTENRLRVFLEPARQKYDYILIDCPPTASIFSYSAFLASDAYLVPVKPDPLSVLGLPLLERAMGDYEDRSGQGLMRLGLIFTQVRQTEAMRKTMAQVRRDYPDEVFNSHLVQTTGVAEAVDAGKPPQDFHKSRPKLMHDLEDICQEFIERVDNL</sequence>
<dbReference type="PANTHER" id="PTHR13696">
    <property type="entry name" value="P-LOOP CONTAINING NUCLEOSIDE TRIPHOSPHATE HYDROLASE"/>
    <property type="match status" value="1"/>
</dbReference>
<reference evidence="3" key="1">
    <citation type="journal article" date="2019" name="Int. J. Syst. Evol. Microbiol.">
        <title>The Global Catalogue of Microorganisms (GCM) 10K type strain sequencing project: providing services to taxonomists for standard genome sequencing and annotation.</title>
        <authorList>
            <consortium name="The Broad Institute Genomics Platform"/>
            <consortium name="The Broad Institute Genome Sequencing Center for Infectious Disease"/>
            <person name="Wu L."/>
            <person name="Ma J."/>
        </authorList>
    </citation>
    <scope>NUCLEOTIDE SEQUENCE [LARGE SCALE GENOMIC DNA]</scope>
    <source>
        <strain evidence="3">KCTC 42441</strain>
    </source>
</reference>
<dbReference type="InterPro" id="IPR025669">
    <property type="entry name" value="AAA_dom"/>
</dbReference>
<keyword evidence="3" id="KW-1185">Reference proteome</keyword>
<gene>
    <name evidence="2" type="ORF">ACFONC_06765</name>
</gene>
<evidence type="ECO:0000313" key="3">
    <source>
        <dbReference type="Proteomes" id="UP001595705"/>
    </source>
</evidence>
<dbReference type="Gene3D" id="3.40.50.300">
    <property type="entry name" value="P-loop containing nucleotide triphosphate hydrolases"/>
    <property type="match status" value="1"/>
</dbReference>
<dbReference type="InterPro" id="IPR050678">
    <property type="entry name" value="DNA_Partitioning_ATPase"/>
</dbReference>
<dbReference type="PANTHER" id="PTHR13696:SF99">
    <property type="entry name" value="COBYRINIC ACID AC-DIAMIDE SYNTHASE"/>
    <property type="match status" value="1"/>
</dbReference>
<organism evidence="2 3">
    <name type="scientific">Luteimonas soli</name>
    <dbReference type="NCBI Taxonomy" id="1648966"/>
    <lineage>
        <taxon>Bacteria</taxon>
        <taxon>Pseudomonadati</taxon>
        <taxon>Pseudomonadota</taxon>
        <taxon>Gammaproteobacteria</taxon>
        <taxon>Lysobacterales</taxon>
        <taxon>Lysobacteraceae</taxon>
        <taxon>Luteimonas</taxon>
    </lineage>
</organism>
<dbReference type="CDD" id="cd02042">
    <property type="entry name" value="ParAB_family"/>
    <property type="match status" value="1"/>
</dbReference>
<dbReference type="Proteomes" id="UP001595705">
    <property type="component" value="Unassembled WGS sequence"/>
</dbReference>
<dbReference type="RefSeq" id="WP_386742945.1">
    <property type="nucleotide sequence ID" value="NZ_JBHRYA010000003.1"/>
</dbReference>
<feature type="domain" description="AAA" evidence="1">
    <location>
        <begin position="1"/>
        <end position="174"/>
    </location>
</feature>